<sequence length="70" mass="7967">MEDRGRQLQARDSPRRVFLAFCAMCWIAWAAVGALTVGALYMVNQGHELGTRVEVLSVFWWTTYFCLGLP</sequence>
<reference evidence="2" key="1">
    <citation type="submission" date="2018-05" db="EMBL/GenBank/DDBJ databases">
        <authorList>
            <person name="Lanie J.A."/>
            <person name="Ng W.-L."/>
            <person name="Kazmierczak K.M."/>
            <person name="Andrzejewski T.M."/>
            <person name="Davidsen T.M."/>
            <person name="Wayne K.J."/>
            <person name="Tettelin H."/>
            <person name="Glass J.I."/>
            <person name="Rusch D."/>
            <person name="Podicherti R."/>
            <person name="Tsui H.-C.T."/>
            <person name="Winkler M.E."/>
        </authorList>
    </citation>
    <scope>NUCLEOTIDE SEQUENCE</scope>
</reference>
<proteinExistence type="predicted"/>
<gene>
    <name evidence="2" type="ORF">METZ01_LOCUS262189</name>
</gene>
<dbReference type="EMBL" id="UINC01073161">
    <property type="protein sequence ID" value="SVC09335.1"/>
    <property type="molecule type" value="Genomic_DNA"/>
</dbReference>
<accession>A0A382JCL8</accession>
<feature type="non-terminal residue" evidence="2">
    <location>
        <position position="70"/>
    </location>
</feature>
<keyword evidence="1" id="KW-1133">Transmembrane helix</keyword>
<feature type="transmembrane region" description="Helical" evidence="1">
    <location>
        <begin position="21"/>
        <end position="43"/>
    </location>
</feature>
<dbReference type="AlphaFoldDB" id="A0A382JCL8"/>
<keyword evidence="1" id="KW-0812">Transmembrane</keyword>
<keyword evidence="1" id="KW-0472">Membrane</keyword>
<evidence type="ECO:0000256" key="1">
    <source>
        <dbReference type="SAM" id="Phobius"/>
    </source>
</evidence>
<organism evidence="2">
    <name type="scientific">marine metagenome</name>
    <dbReference type="NCBI Taxonomy" id="408172"/>
    <lineage>
        <taxon>unclassified sequences</taxon>
        <taxon>metagenomes</taxon>
        <taxon>ecological metagenomes</taxon>
    </lineage>
</organism>
<name>A0A382JCL8_9ZZZZ</name>
<evidence type="ECO:0000313" key="2">
    <source>
        <dbReference type="EMBL" id="SVC09335.1"/>
    </source>
</evidence>
<protein>
    <submittedName>
        <fullName evidence="2">Uncharacterized protein</fullName>
    </submittedName>
</protein>